<dbReference type="EMBL" id="MK500594">
    <property type="protein sequence ID" value="QBK93358.1"/>
    <property type="molecule type" value="Genomic_DNA"/>
</dbReference>
<accession>A0A481ZBV7</accession>
<organism evidence="1">
    <name type="scientific">Pithovirus LCPAC404</name>
    <dbReference type="NCBI Taxonomy" id="2506597"/>
    <lineage>
        <taxon>Viruses</taxon>
        <taxon>Pithoviruses</taxon>
    </lineage>
</organism>
<dbReference type="InterPro" id="IPR036047">
    <property type="entry name" value="F-box-like_dom_sf"/>
</dbReference>
<reference evidence="1" key="1">
    <citation type="journal article" date="2019" name="MBio">
        <title>Virus Genomes from Deep Sea Sediments Expand the Ocean Megavirome and Support Independent Origins of Viral Gigantism.</title>
        <authorList>
            <person name="Backstrom D."/>
            <person name="Yutin N."/>
            <person name="Jorgensen S.L."/>
            <person name="Dharamshi J."/>
            <person name="Homa F."/>
            <person name="Zaremba-Niedwiedzka K."/>
            <person name="Spang A."/>
            <person name="Wolf Y.I."/>
            <person name="Koonin E.V."/>
            <person name="Ettema T.J."/>
        </authorList>
    </citation>
    <scope>NUCLEOTIDE SEQUENCE</scope>
</reference>
<evidence type="ECO:0008006" key="2">
    <source>
        <dbReference type="Google" id="ProtNLM"/>
    </source>
</evidence>
<gene>
    <name evidence="1" type="ORF">LCPAC404_00620</name>
</gene>
<dbReference type="SUPFAM" id="SSF81383">
    <property type="entry name" value="F-box domain"/>
    <property type="match status" value="1"/>
</dbReference>
<name>A0A481ZBV7_9VIRU</name>
<proteinExistence type="predicted"/>
<protein>
    <recommendedName>
        <fullName evidence="2">F-box family protein</fullName>
    </recommendedName>
</protein>
<sequence>MLSYLSTKEILKSCVVNREFNANCGKEHLWKNKVISEYGVLCSLSDKTWKETAIEFALYGMINLNTKWINGMSYKELLDKAICDGTRYLHELQEHYLFEVLEHKGFEPSQIKHNDLYRHIIGASDDAGDQCFLGSPIDCDKITSHITTNEFDMVFNSVKVNEIFNNDSDNDKAFNYTRLLHRFYYYHDDEEFCARIENRYLPRPDHETIVDYGCRCCY</sequence>
<evidence type="ECO:0000313" key="1">
    <source>
        <dbReference type="EMBL" id="QBK93358.1"/>
    </source>
</evidence>